<reference evidence="2 3" key="1">
    <citation type="journal article" date="2014" name="Appl. Environ. Microbiol.">
        <title>Insights into the Microbial Degradation of Rubber and Gutta-Percha by Analysis of the Complete Genome of Nocardia nova SH22a.</title>
        <authorList>
            <person name="Luo Q."/>
            <person name="Hiessl S."/>
            <person name="Poehlein A."/>
            <person name="Daniel R."/>
            <person name="Steinbuchel A."/>
        </authorList>
    </citation>
    <scope>NUCLEOTIDE SEQUENCE [LARGE SCALE GENOMIC DNA]</scope>
    <source>
        <strain evidence="2">SH22a</strain>
    </source>
</reference>
<keyword evidence="2" id="KW-0418">Kinase</keyword>
<dbReference type="Pfam" id="PF00485">
    <property type="entry name" value="PRK"/>
    <property type="match status" value="1"/>
</dbReference>
<name>W5TBT5_9NOCA</name>
<evidence type="ECO:0000259" key="1">
    <source>
        <dbReference type="Pfam" id="PF00485"/>
    </source>
</evidence>
<dbReference type="PATRIC" id="fig|1415166.3.peg.2047"/>
<dbReference type="STRING" id="1415166.NONO_c20150"/>
<keyword evidence="3" id="KW-1185">Reference proteome</keyword>
<dbReference type="PANTHER" id="PTHR10285">
    <property type="entry name" value="URIDINE KINASE"/>
    <property type="match status" value="1"/>
</dbReference>
<dbReference type="Proteomes" id="UP000019150">
    <property type="component" value="Chromosome"/>
</dbReference>
<organism evidence="2 3">
    <name type="scientific">Nocardia nova SH22a</name>
    <dbReference type="NCBI Taxonomy" id="1415166"/>
    <lineage>
        <taxon>Bacteria</taxon>
        <taxon>Bacillati</taxon>
        <taxon>Actinomycetota</taxon>
        <taxon>Actinomycetes</taxon>
        <taxon>Mycobacteriales</taxon>
        <taxon>Nocardiaceae</taxon>
        <taxon>Nocardia</taxon>
    </lineage>
</organism>
<dbReference type="KEGG" id="nno:NONO_c20150"/>
<dbReference type="SUPFAM" id="SSF52540">
    <property type="entry name" value="P-loop containing nucleoside triphosphate hydrolases"/>
    <property type="match status" value="1"/>
</dbReference>
<dbReference type="InterPro" id="IPR027417">
    <property type="entry name" value="P-loop_NTPase"/>
</dbReference>
<evidence type="ECO:0000313" key="2">
    <source>
        <dbReference type="EMBL" id="AHH16815.1"/>
    </source>
</evidence>
<keyword evidence="2" id="KW-0808">Transferase</keyword>
<dbReference type="eggNOG" id="COG0572">
    <property type="taxonomic scope" value="Bacteria"/>
</dbReference>
<dbReference type="EMBL" id="CP006850">
    <property type="protein sequence ID" value="AHH16815.1"/>
    <property type="molecule type" value="Genomic_DNA"/>
</dbReference>
<dbReference type="GO" id="GO:0005524">
    <property type="term" value="F:ATP binding"/>
    <property type="evidence" value="ECO:0007669"/>
    <property type="project" value="InterPro"/>
</dbReference>
<dbReference type="NCBIfam" id="NF006743">
    <property type="entry name" value="PRK09270.1-2"/>
    <property type="match status" value="1"/>
</dbReference>
<dbReference type="GO" id="GO:0016301">
    <property type="term" value="F:kinase activity"/>
    <property type="evidence" value="ECO:0007669"/>
    <property type="project" value="UniProtKB-KW"/>
</dbReference>
<dbReference type="Gene3D" id="3.40.50.300">
    <property type="entry name" value="P-loop containing nucleotide triphosphate hydrolases"/>
    <property type="match status" value="3"/>
</dbReference>
<gene>
    <name evidence="2" type="ORF">NONO_c20150</name>
</gene>
<protein>
    <submittedName>
        <fullName evidence="2">Putative uridine kinase</fullName>
    </submittedName>
</protein>
<evidence type="ECO:0000313" key="3">
    <source>
        <dbReference type="Proteomes" id="UP000019150"/>
    </source>
</evidence>
<dbReference type="HOGENOM" id="CLU_067202_2_1_11"/>
<proteinExistence type="predicted"/>
<accession>W5TBT5</accession>
<dbReference type="InterPro" id="IPR006083">
    <property type="entry name" value="PRK/URK"/>
</dbReference>
<dbReference type="AlphaFoldDB" id="W5TBT5"/>
<sequence>MTLRMTENSVVTPDDLAARVRAAADTTSARRYLLGITGPPGAGKSTLAARLAAALGGQAQVAGMDGFHHTGAVLRAAGALDRKGQPGTFDVDGFVERLTMLRDNGIRVPWPVYDRELHEPIPDAVVFGDHRIAIVEGNYLLLDSPGWSRVPGLLDAVWYLDAPESVLADRLLRRHLRGGKSPDRARAMVTGSDLPNARLIARTRERADLVLTATATGYLIEAVR</sequence>
<feature type="domain" description="Phosphoribulokinase/uridine kinase" evidence="1">
    <location>
        <begin position="34"/>
        <end position="212"/>
    </location>
</feature>